<dbReference type="SUPFAM" id="SSF48350">
    <property type="entry name" value="GTPase activation domain, GAP"/>
    <property type="match status" value="1"/>
</dbReference>
<dbReference type="EMBL" id="CAJPVJ010002965">
    <property type="protein sequence ID" value="CAG2167025.1"/>
    <property type="molecule type" value="Genomic_DNA"/>
</dbReference>
<keyword evidence="2" id="KW-1185">Reference proteome</keyword>
<dbReference type="Proteomes" id="UP000728032">
    <property type="component" value="Unassembled WGS sequence"/>
</dbReference>
<sequence>MPLISPQEPWMEIVNPFILKNKSKMIKYLDELAAVSSQAPPPSAALWSPSKMAAAEAPARELALIHSICDLHVTEIQEMARERPTLKKLATPFIYKKSSFVEFALKSAADEFEGHDERFHIRSVQPVEHRFEAVEFRHSEQLPLCNKILLTQ</sequence>
<dbReference type="Gene3D" id="1.10.506.10">
    <property type="entry name" value="GTPase Activation - p120gap, domain 1"/>
    <property type="match status" value="1"/>
</dbReference>
<accession>A0A7R9QJ67</accession>
<dbReference type="AlphaFoldDB" id="A0A7R9QJ67"/>
<dbReference type="EMBL" id="OC917790">
    <property type="protein sequence ID" value="CAD7647994.1"/>
    <property type="molecule type" value="Genomic_DNA"/>
</dbReference>
<protein>
    <submittedName>
        <fullName evidence="1">Uncharacterized protein</fullName>
    </submittedName>
</protein>
<reference evidence="1" key="1">
    <citation type="submission" date="2020-11" db="EMBL/GenBank/DDBJ databases">
        <authorList>
            <person name="Tran Van P."/>
        </authorList>
    </citation>
    <scope>NUCLEOTIDE SEQUENCE</scope>
</reference>
<proteinExistence type="predicted"/>
<evidence type="ECO:0000313" key="2">
    <source>
        <dbReference type="Proteomes" id="UP000728032"/>
    </source>
</evidence>
<evidence type="ECO:0000313" key="1">
    <source>
        <dbReference type="EMBL" id="CAD7647994.1"/>
    </source>
</evidence>
<dbReference type="InterPro" id="IPR008936">
    <property type="entry name" value="Rho_GTPase_activation_prot"/>
</dbReference>
<dbReference type="OrthoDB" id="1562946at2759"/>
<name>A0A7R9QJ67_9ACAR</name>
<gene>
    <name evidence="1" type="ORF">ONB1V03_LOCUS6537</name>
</gene>
<organism evidence="1">
    <name type="scientific">Oppiella nova</name>
    <dbReference type="NCBI Taxonomy" id="334625"/>
    <lineage>
        <taxon>Eukaryota</taxon>
        <taxon>Metazoa</taxon>
        <taxon>Ecdysozoa</taxon>
        <taxon>Arthropoda</taxon>
        <taxon>Chelicerata</taxon>
        <taxon>Arachnida</taxon>
        <taxon>Acari</taxon>
        <taxon>Acariformes</taxon>
        <taxon>Sarcoptiformes</taxon>
        <taxon>Oribatida</taxon>
        <taxon>Brachypylina</taxon>
        <taxon>Oppioidea</taxon>
        <taxon>Oppiidae</taxon>
        <taxon>Oppiella</taxon>
    </lineage>
</organism>